<dbReference type="RefSeq" id="XP_020904318.1">
    <property type="nucleotide sequence ID" value="XM_021048659.1"/>
</dbReference>
<dbReference type="AlphaFoldDB" id="A0A913XH62"/>
<dbReference type="GeneID" id="110242645"/>
<name>A0A913XH62_EXADI</name>
<dbReference type="PANTHER" id="PTHR46697">
    <property type="entry name" value="FORMIN-BINDING PROTEIN 4"/>
    <property type="match status" value="1"/>
</dbReference>
<dbReference type="Gene3D" id="2.20.70.10">
    <property type="match status" value="1"/>
</dbReference>
<dbReference type="SUPFAM" id="SSF101447">
    <property type="entry name" value="Formin homology 2 domain (FH2 domain)"/>
    <property type="match status" value="1"/>
</dbReference>
<feature type="compositionally biased region" description="Polar residues" evidence="1">
    <location>
        <begin position="183"/>
        <end position="199"/>
    </location>
</feature>
<accession>A0A913XH62</accession>
<evidence type="ECO:0008006" key="4">
    <source>
        <dbReference type="Google" id="ProtNLM"/>
    </source>
</evidence>
<dbReference type="Proteomes" id="UP000887567">
    <property type="component" value="Unplaced"/>
</dbReference>
<dbReference type="EnsemblMetazoa" id="XM_021048659.1">
    <property type="protein sequence ID" value="XP_020904318.1"/>
    <property type="gene ID" value="LOC110242645"/>
</dbReference>
<dbReference type="PANTHER" id="PTHR46697:SF1">
    <property type="entry name" value="FORMIN-BINDING PROTEIN 4"/>
    <property type="match status" value="1"/>
</dbReference>
<dbReference type="KEGG" id="epa:110242645"/>
<feature type="compositionally biased region" description="Pro residues" evidence="1">
    <location>
        <begin position="132"/>
        <end position="172"/>
    </location>
</feature>
<evidence type="ECO:0000313" key="2">
    <source>
        <dbReference type="EnsemblMetazoa" id="XP_020904318.1"/>
    </source>
</evidence>
<dbReference type="InterPro" id="IPR053076">
    <property type="entry name" value="WW_domain_protein"/>
</dbReference>
<sequence>MATRTKDRLRKHKRYFYTNTITNESQWEYPSDSIVDNQTSAGVSMPTTLTASMETMSQATLANPMVQTWNASAAMPMQVAMVPVAMATASLGTTMSVTGSQYYTAPVPQQYYTQTTSSTISDDAVSSAETYDPPPPPPGTDDPPPLPPGESEAPPPPPPPSAPPEEAPPPPPPEDDIPDRSASKSTSSTLFPITNSSIFKATEQDSRNLLDYSDLDITPVGSPPVSIVNNTSMTATTQQSGTSSAVPPTQPVKTKKKKKTKKMFGTSLSSKVRKVSSLVQKWQTIEQQVQQPDILDSSESEEEDQHVVNARMIEEWKQTQLESGKAAFNPNFQAVQGDWRERLKRKT</sequence>
<evidence type="ECO:0000313" key="3">
    <source>
        <dbReference type="Proteomes" id="UP000887567"/>
    </source>
</evidence>
<feature type="region of interest" description="Disordered" evidence="1">
    <location>
        <begin position="116"/>
        <end position="266"/>
    </location>
</feature>
<protein>
    <recommendedName>
        <fullName evidence="4">WW domain-containing protein</fullName>
    </recommendedName>
</protein>
<feature type="compositionally biased region" description="Low complexity" evidence="1">
    <location>
        <begin position="231"/>
        <end position="245"/>
    </location>
</feature>
<keyword evidence="3" id="KW-1185">Reference proteome</keyword>
<organism evidence="2 3">
    <name type="scientific">Exaiptasia diaphana</name>
    <name type="common">Tropical sea anemone</name>
    <name type="synonym">Aiptasia pulchella</name>
    <dbReference type="NCBI Taxonomy" id="2652724"/>
    <lineage>
        <taxon>Eukaryota</taxon>
        <taxon>Metazoa</taxon>
        <taxon>Cnidaria</taxon>
        <taxon>Anthozoa</taxon>
        <taxon>Hexacorallia</taxon>
        <taxon>Actiniaria</taxon>
        <taxon>Aiptasiidae</taxon>
        <taxon>Exaiptasia</taxon>
    </lineage>
</organism>
<reference evidence="2" key="1">
    <citation type="submission" date="2022-11" db="UniProtKB">
        <authorList>
            <consortium name="EnsemblMetazoa"/>
        </authorList>
    </citation>
    <scope>IDENTIFICATION</scope>
</reference>
<dbReference type="OrthoDB" id="2444812at2759"/>
<feature type="compositionally biased region" description="Basic residues" evidence="1">
    <location>
        <begin position="253"/>
        <end position="262"/>
    </location>
</feature>
<proteinExistence type="predicted"/>
<evidence type="ECO:0000256" key="1">
    <source>
        <dbReference type="SAM" id="MobiDB-lite"/>
    </source>
</evidence>